<sequence>MTNGGTSSSDAAVLARGRRLLALAGDARGRDSAEEARTLALRAAADLERGVRLTGGAGTPSAVRCRALLDLAEARAVAAADSGATGVLEALHEAVEDVRGVSPDLRVLALRRLAEAHGARYRYTADPAELDAADRVFAQAQGLVQRDDPVRAELLAGRGEVLLARADSGGGLEVAAEAVRELRAALALTAGGELRLAERQLLFGRALHRHHTAGGAATDLHEAEWILARAARGARADRTAALAWLERGEVLLTLAGATGAPEWLDLAAESYHHGVRSALRAGEPLLAAQAHHQRGAVLERTAGPVRALTSYRAAWELWQRAGAAQGPQARSTFERMTALGATT</sequence>
<protein>
    <recommendedName>
        <fullName evidence="2">Regulatory protein</fullName>
    </recommendedName>
</protein>
<dbReference type="RefSeq" id="WP_369190657.1">
    <property type="nucleotide sequence ID" value="NZ_CP163431.1"/>
</dbReference>
<reference evidence="1" key="1">
    <citation type="submission" date="2024-07" db="EMBL/GenBank/DDBJ databases">
        <authorList>
            <person name="Yu S.T."/>
        </authorList>
    </citation>
    <scope>NUCLEOTIDE SEQUENCE</scope>
    <source>
        <strain evidence="1">R08</strain>
    </source>
</reference>
<organism evidence="1">
    <name type="scientific">Streptomyces sp. R08</name>
    <dbReference type="NCBI Taxonomy" id="3238624"/>
    <lineage>
        <taxon>Bacteria</taxon>
        <taxon>Bacillati</taxon>
        <taxon>Actinomycetota</taxon>
        <taxon>Actinomycetes</taxon>
        <taxon>Kitasatosporales</taxon>
        <taxon>Streptomycetaceae</taxon>
        <taxon>Streptomyces</taxon>
    </lineage>
</organism>
<evidence type="ECO:0008006" key="2">
    <source>
        <dbReference type="Google" id="ProtNLM"/>
    </source>
</evidence>
<evidence type="ECO:0000313" key="1">
    <source>
        <dbReference type="EMBL" id="XDQ05460.1"/>
    </source>
</evidence>
<accession>A0AB39MGM2</accession>
<gene>
    <name evidence="1" type="ORF">AB5J58_37255</name>
</gene>
<proteinExistence type="predicted"/>
<dbReference type="EMBL" id="CP163431">
    <property type="protein sequence ID" value="XDQ05460.1"/>
    <property type="molecule type" value="Genomic_DNA"/>
</dbReference>
<name>A0AB39MGM2_9ACTN</name>
<dbReference type="AlphaFoldDB" id="A0AB39MGM2"/>